<protein>
    <submittedName>
        <fullName evidence="5">Uncharacterized protein</fullName>
    </submittedName>
</protein>
<organism evidence="5">
    <name type="scientific">Timema douglasi</name>
    <name type="common">Walking stick</name>
    <dbReference type="NCBI Taxonomy" id="61478"/>
    <lineage>
        <taxon>Eukaryota</taxon>
        <taxon>Metazoa</taxon>
        <taxon>Ecdysozoa</taxon>
        <taxon>Arthropoda</taxon>
        <taxon>Hexapoda</taxon>
        <taxon>Insecta</taxon>
        <taxon>Pterygota</taxon>
        <taxon>Neoptera</taxon>
        <taxon>Polyneoptera</taxon>
        <taxon>Phasmatodea</taxon>
        <taxon>Timematodea</taxon>
        <taxon>Timematoidea</taxon>
        <taxon>Timematidae</taxon>
        <taxon>Timema</taxon>
    </lineage>
</organism>
<dbReference type="PROSITE" id="PS50088">
    <property type="entry name" value="ANK_REPEAT"/>
    <property type="match status" value="3"/>
</dbReference>
<dbReference type="AlphaFoldDB" id="A0A7R8VHP1"/>
<proteinExistence type="predicted"/>
<gene>
    <name evidence="5" type="ORF">TDIB3V08_LOCUS4682</name>
</gene>
<feature type="compositionally biased region" description="Basic and acidic residues" evidence="4">
    <location>
        <begin position="630"/>
        <end position="639"/>
    </location>
</feature>
<name>A0A7R8VHP1_TIMDO</name>
<evidence type="ECO:0000256" key="1">
    <source>
        <dbReference type="ARBA" id="ARBA00022737"/>
    </source>
</evidence>
<dbReference type="GO" id="GO:0085020">
    <property type="term" value="P:protein K6-linked ubiquitination"/>
    <property type="evidence" value="ECO:0007669"/>
    <property type="project" value="TreeGrafter"/>
</dbReference>
<sequence>MIRPINITGVYFGLRLVNPKVMNSQLVNNETGKCMDGEICLVKMAALIFLRGLRRYDSIQIAHNLTSAGIFRHIVVRFEDSSGKHLRDNIDEVRGVWPSGLCKVLVVDCEEEIISANELAEFLQDDYGKIAPNVSSETLKEFISKLFVLPNIAENSHNVCVDGVPLHSIMFSEAFEERLTTFQNTGNVEIPDKIDLIELLIKLVRKHRDIYYEKYNFEVNNYDISENSDIYVGYHVRSALQAILPSGHLSQLHDRTIEERNMPFIKRLQGGETTTFIQGIIDGRPQFSHRVYAEFFASLWFVKYFRQNRDFIEQNFHTWEYREIRFMFDRELVSGHEIHEAILKGDIASVRTHLFRKANVNATDLGGRTPLHVLASLPPSIITSGEPSVVFEELMLTLLRGGADVKLTDHVLGKDPLYYIYKNSAWIMYVVWLRRMMSHEDPAYKQLLQVYKADYPLYLAAINGHMELITVALEMDLPPDTVVIDTNQSTILHGAAFTGHLKIVDLLIKHGADLNIRDAEGMSALMLAAGEDHLDVVRSLTDHRADLDLQNNTGNCALHLAAEQGHLGVVKCLVRAGCTINVINNKGETPLDCAKSVVRDSRTHSIYVTSNAIKLSRMRISFEKSQQMNGKEEGKKFNDEMEEEEMLDSTH</sequence>
<dbReference type="PRINTS" id="PR01415">
    <property type="entry name" value="ANKYRIN"/>
</dbReference>
<evidence type="ECO:0000256" key="3">
    <source>
        <dbReference type="PROSITE-ProRule" id="PRU00023"/>
    </source>
</evidence>
<dbReference type="GO" id="GO:0031436">
    <property type="term" value="C:BRCA1-BARD1 complex"/>
    <property type="evidence" value="ECO:0007669"/>
    <property type="project" value="TreeGrafter"/>
</dbReference>
<feature type="repeat" description="ANK" evidence="3">
    <location>
        <begin position="487"/>
        <end position="519"/>
    </location>
</feature>
<dbReference type="SMART" id="SM00248">
    <property type="entry name" value="ANK"/>
    <property type="match status" value="5"/>
</dbReference>
<dbReference type="InterPro" id="IPR036770">
    <property type="entry name" value="Ankyrin_rpt-contain_sf"/>
</dbReference>
<dbReference type="InterPro" id="IPR002110">
    <property type="entry name" value="Ankyrin_rpt"/>
</dbReference>
<dbReference type="Pfam" id="PF12796">
    <property type="entry name" value="Ank_2"/>
    <property type="match status" value="2"/>
</dbReference>
<evidence type="ECO:0000256" key="2">
    <source>
        <dbReference type="ARBA" id="ARBA00023043"/>
    </source>
</evidence>
<keyword evidence="2 3" id="KW-0040">ANK repeat</keyword>
<reference evidence="5" key="1">
    <citation type="submission" date="2020-11" db="EMBL/GenBank/DDBJ databases">
        <authorList>
            <person name="Tran Van P."/>
        </authorList>
    </citation>
    <scope>NUCLEOTIDE SEQUENCE</scope>
</reference>
<dbReference type="GO" id="GO:0070531">
    <property type="term" value="C:BRCA1-A complex"/>
    <property type="evidence" value="ECO:0007669"/>
    <property type="project" value="TreeGrafter"/>
</dbReference>
<dbReference type="SUPFAM" id="SSF48403">
    <property type="entry name" value="Ankyrin repeat"/>
    <property type="match status" value="1"/>
</dbReference>
<dbReference type="Gene3D" id="1.25.40.20">
    <property type="entry name" value="Ankyrin repeat-containing domain"/>
    <property type="match status" value="3"/>
</dbReference>
<dbReference type="PROSITE" id="PS50297">
    <property type="entry name" value="ANK_REP_REGION"/>
    <property type="match status" value="3"/>
</dbReference>
<dbReference type="PANTHER" id="PTHR24171">
    <property type="entry name" value="ANKYRIN REPEAT DOMAIN-CONTAINING PROTEIN 39-RELATED"/>
    <property type="match status" value="1"/>
</dbReference>
<evidence type="ECO:0000313" key="5">
    <source>
        <dbReference type="EMBL" id="CAD7198401.1"/>
    </source>
</evidence>
<feature type="repeat" description="ANK" evidence="3">
    <location>
        <begin position="520"/>
        <end position="552"/>
    </location>
</feature>
<dbReference type="EMBL" id="OA566166">
    <property type="protein sequence ID" value="CAD7198401.1"/>
    <property type="molecule type" value="Genomic_DNA"/>
</dbReference>
<accession>A0A7R8VHP1</accession>
<feature type="region of interest" description="Disordered" evidence="4">
    <location>
        <begin position="625"/>
        <end position="651"/>
    </location>
</feature>
<feature type="repeat" description="ANK" evidence="3">
    <location>
        <begin position="553"/>
        <end position="585"/>
    </location>
</feature>
<evidence type="ECO:0000256" key="4">
    <source>
        <dbReference type="SAM" id="MobiDB-lite"/>
    </source>
</evidence>
<feature type="compositionally biased region" description="Acidic residues" evidence="4">
    <location>
        <begin position="640"/>
        <end position="651"/>
    </location>
</feature>
<dbReference type="GO" id="GO:0004842">
    <property type="term" value="F:ubiquitin-protein transferase activity"/>
    <property type="evidence" value="ECO:0007669"/>
    <property type="project" value="TreeGrafter"/>
</dbReference>
<keyword evidence="1" id="KW-0677">Repeat</keyword>